<keyword evidence="3" id="KW-0808">Transferase</keyword>
<sequence>MKTAFNRLATKICQENGTPYHTWHWPTIIRELGLLIAAWVSMLIVTSWMLFAQVISDMRLKAAGNGPPLSDLGFDLLPNLESRRDDLVQWIVNSAGLWAVIGNLIFIPGLRARIIFLRRLGWLVTIMYVLRSFTFLITTLPSPARNCPLVVVEDSFKGYAYGYFLILTGKRVTCSDCIFSGHSMVLVFSFLMWFHHARHWAFVAWAFVQMCVGLFLIVASHFHYTIDVILAIVLCCLVNCLYYGSLERAIHSRLSMDFSQVLKHCERVHQDHGQGIPSNYGKLDNAQLYDSPAGPGDLETATSNSPATTIIGGGRGGQNYCYSRSSSAVVECDETDRTAVPHHEFKDYEKVPTNVAACGGKGASSESNECCSQRRKRLHVGTSFLCKSEYNALLGVQRHSSFIDFTNLVVWMDGLHLRWNYEQTMYERIRDSQAADVEIIARQSFYARRRNVVVEPAEVKDEGYYEKGVVIGSNKQHNSSSQYHRPSSRASSSSTNSSTGGCQASASSSLKGGYDSSSSDNNKSTPISSKKGEKLDHEDDGLCIVINPKTQLNISDSTTNTRLAFTSRPRGPTDCSSLYHDDQPSPPMANAEEGMLFGNNNGFRKKMAIETMLVRPKSAVDVAISRTRDAL</sequence>
<feature type="compositionally biased region" description="Low complexity" evidence="9">
    <location>
        <begin position="505"/>
        <end position="519"/>
    </location>
</feature>
<keyword evidence="6 10" id="KW-1133">Transmembrane helix</keyword>
<dbReference type="Pfam" id="PF14360">
    <property type="entry name" value="PAP2_C"/>
    <property type="match status" value="1"/>
</dbReference>
<gene>
    <name evidence="12" type="ORF">H4219_004848</name>
</gene>
<evidence type="ECO:0000313" key="13">
    <source>
        <dbReference type="Proteomes" id="UP001150538"/>
    </source>
</evidence>
<evidence type="ECO:0000256" key="3">
    <source>
        <dbReference type="ARBA" id="ARBA00022679"/>
    </source>
</evidence>
<dbReference type="GO" id="GO:0005789">
    <property type="term" value="C:endoplasmic reticulum membrane"/>
    <property type="evidence" value="ECO:0007669"/>
    <property type="project" value="TreeGrafter"/>
</dbReference>
<feature type="transmembrane region" description="Helical" evidence="10">
    <location>
        <begin position="160"/>
        <end position="193"/>
    </location>
</feature>
<comment type="caution">
    <text evidence="12">The sequence shown here is derived from an EMBL/GenBank/DDBJ whole genome shotgun (WGS) entry which is preliminary data.</text>
</comment>
<reference evidence="12" key="1">
    <citation type="submission" date="2022-07" db="EMBL/GenBank/DDBJ databases">
        <title>Phylogenomic reconstructions and comparative analyses of Kickxellomycotina fungi.</title>
        <authorList>
            <person name="Reynolds N.K."/>
            <person name="Stajich J.E."/>
            <person name="Barry K."/>
            <person name="Grigoriev I.V."/>
            <person name="Crous P."/>
            <person name="Smith M.E."/>
        </authorList>
    </citation>
    <scope>NUCLEOTIDE SEQUENCE</scope>
    <source>
        <strain evidence="12">NBRC 100468</strain>
    </source>
</reference>
<proteinExistence type="inferred from homology"/>
<feature type="transmembrane region" description="Helical" evidence="10">
    <location>
        <begin position="87"/>
        <end position="108"/>
    </location>
</feature>
<dbReference type="PANTHER" id="PTHR21290:SF25">
    <property type="entry name" value="SPHINGOMYELIN SYNTHASE-RELATED PROTEIN 1"/>
    <property type="match status" value="1"/>
</dbReference>
<protein>
    <recommendedName>
        <fullName evidence="11">Sphingomyelin synthase-like domain-containing protein</fullName>
    </recommendedName>
</protein>
<organism evidence="12 13">
    <name type="scientific">Mycoemilia scoparia</name>
    <dbReference type="NCBI Taxonomy" id="417184"/>
    <lineage>
        <taxon>Eukaryota</taxon>
        <taxon>Fungi</taxon>
        <taxon>Fungi incertae sedis</taxon>
        <taxon>Zoopagomycota</taxon>
        <taxon>Kickxellomycotina</taxon>
        <taxon>Kickxellomycetes</taxon>
        <taxon>Kickxellales</taxon>
        <taxon>Kickxellaceae</taxon>
        <taxon>Mycoemilia</taxon>
    </lineage>
</organism>
<dbReference type="InterPro" id="IPR025749">
    <property type="entry name" value="Sphingomyelin_synth-like_dom"/>
</dbReference>
<evidence type="ECO:0000256" key="6">
    <source>
        <dbReference type="ARBA" id="ARBA00022989"/>
    </source>
</evidence>
<evidence type="ECO:0000259" key="11">
    <source>
        <dbReference type="Pfam" id="PF14360"/>
    </source>
</evidence>
<evidence type="ECO:0000256" key="4">
    <source>
        <dbReference type="ARBA" id="ARBA00022692"/>
    </source>
</evidence>
<feature type="region of interest" description="Disordered" evidence="9">
    <location>
        <begin position="475"/>
        <end position="534"/>
    </location>
</feature>
<dbReference type="AlphaFoldDB" id="A0A9W7ZR67"/>
<dbReference type="GO" id="GO:0005886">
    <property type="term" value="C:plasma membrane"/>
    <property type="evidence" value="ECO:0007669"/>
    <property type="project" value="TreeGrafter"/>
</dbReference>
<dbReference type="CDD" id="cd01610">
    <property type="entry name" value="PAP2_like"/>
    <property type="match status" value="1"/>
</dbReference>
<keyword evidence="13" id="KW-1185">Reference proteome</keyword>
<dbReference type="GO" id="GO:0046513">
    <property type="term" value="P:ceramide biosynthetic process"/>
    <property type="evidence" value="ECO:0007669"/>
    <property type="project" value="TreeGrafter"/>
</dbReference>
<keyword evidence="4 10" id="KW-0812">Transmembrane</keyword>
<comment type="subcellular location">
    <subcellularLocation>
        <location evidence="1">Membrane</location>
        <topology evidence="1">Multi-pass membrane protein</topology>
    </subcellularLocation>
</comment>
<evidence type="ECO:0000256" key="5">
    <source>
        <dbReference type="ARBA" id="ARBA00022919"/>
    </source>
</evidence>
<dbReference type="OrthoDB" id="422827at2759"/>
<dbReference type="PANTHER" id="PTHR21290">
    <property type="entry name" value="SPHINGOMYELIN SYNTHETASE"/>
    <property type="match status" value="1"/>
</dbReference>
<evidence type="ECO:0000256" key="10">
    <source>
        <dbReference type="SAM" id="Phobius"/>
    </source>
</evidence>
<dbReference type="InterPro" id="IPR045221">
    <property type="entry name" value="Sphingomyelin_synth-like"/>
</dbReference>
<keyword evidence="7" id="KW-0443">Lipid metabolism</keyword>
<evidence type="ECO:0000256" key="7">
    <source>
        <dbReference type="ARBA" id="ARBA00023098"/>
    </source>
</evidence>
<feature type="transmembrane region" description="Helical" evidence="10">
    <location>
        <begin position="120"/>
        <end position="140"/>
    </location>
</feature>
<evidence type="ECO:0000256" key="2">
    <source>
        <dbReference type="ARBA" id="ARBA00005441"/>
    </source>
</evidence>
<dbReference type="GO" id="GO:0047493">
    <property type="term" value="F:ceramide cholinephosphotransferase activity"/>
    <property type="evidence" value="ECO:0007669"/>
    <property type="project" value="TreeGrafter"/>
</dbReference>
<dbReference type="EMBL" id="JANBPU010000205">
    <property type="protein sequence ID" value="KAJ1914312.1"/>
    <property type="molecule type" value="Genomic_DNA"/>
</dbReference>
<feature type="transmembrane region" description="Helical" evidence="10">
    <location>
        <begin position="228"/>
        <end position="246"/>
    </location>
</feature>
<keyword evidence="8 10" id="KW-0472">Membrane</keyword>
<evidence type="ECO:0000256" key="9">
    <source>
        <dbReference type="SAM" id="MobiDB-lite"/>
    </source>
</evidence>
<feature type="compositionally biased region" description="Low complexity" evidence="9">
    <location>
        <begin position="479"/>
        <end position="498"/>
    </location>
</feature>
<dbReference type="GO" id="GO:0033188">
    <property type="term" value="F:sphingomyelin synthase activity"/>
    <property type="evidence" value="ECO:0007669"/>
    <property type="project" value="TreeGrafter"/>
</dbReference>
<feature type="transmembrane region" description="Helical" evidence="10">
    <location>
        <begin position="200"/>
        <end position="222"/>
    </location>
</feature>
<dbReference type="GO" id="GO:0000139">
    <property type="term" value="C:Golgi membrane"/>
    <property type="evidence" value="ECO:0007669"/>
    <property type="project" value="TreeGrafter"/>
</dbReference>
<name>A0A9W7ZR67_9FUNG</name>
<evidence type="ECO:0000256" key="8">
    <source>
        <dbReference type="ARBA" id="ARBA00023136"/>
    </source>
</evidence>
<evidence type="ECO:0000313" key="12">
    <source>
        <dbReference type="EMBL" id="KAJ1914312.1"/>
    </source>
</evidence>
<evidence type="ECO:0000256" key="1">
    <source>
        <dbReference type="ARBA" id="ARBA00004141"/>
    </source>
</evidence>
<feature type="transmembrane region" description="Helical" evidence="10">
    <location>
        <begin position="32"/>
        <end position="51"/>
    </location>
</feature>
<accession>A0A9W7ZR67</accession>
<comment type="similarity">
    <text evidence="2">Belongs to the sphingomyelin synthase family.</text>
</comment>
<keyword evidence="5" id="KW-0746">Sphingolipid metabolism</keyword>
<feature type="domain" description="Sphingomyelin synthase-like" evidence="11">
    <location>
        <begin position="173"/>
        <end position="242"/>
    </location>
</feature>
<dbReference type="Proteomes" id="UP001150538">
    <property type="component" value="Unassembled WGS sequence"/>
</dbReference>